<keyword evidence="2 6" id="KW-0808">Transferase</keyword>
<feature type="binding site" evidence="6">
    <location>
        <begin position="202"/>
        <end position="206"/>
    </location>
    <ligand>
        <name>ATP</name>
        <dbReference type="ChEBI" id="CHEBI:30616"/>
    </ligand>
</feature>
<comment type="caution">
    <text evidence="8">The sequence shown here is derived from an EMBL/GenBank/DDBJ whole genome shotgun (WGS) entry which is preliminary data.</text>
</comment>
<evidence type="ECO:0000256" key="6">
    <source>
        <dbReference type="HAMAP-Rule" id="MF_00020"/>
    </source>
</evidence>
<organism evidence="8 9">
    <name type="scientific">Aminobacter carboxidus</name>
    <dbReference type="NCBI Taxonomy" id="376165"/>
    <lineage>
        <taxon>Bacteria</taxon>
        <taxon>Pseudomonadati</taxon>
        <taxon>Pseudomonadota</taxon>
        <taxon>Alphaproteobacteria</taxon>
        <taxon>Hyphomicrobiales</taxon>
        <taxon>Phyllobacteriaceae</taxon>
        <taxon>Aminobacter</taxon>
    </lineage>
</organism>
<comment type="cofactor">
    <cofactor evidence="6">
        <name>Mg(2+)</name>
        <dbReference type="ChEBI" id="CHEBI:18420"/>
    </cofactor>
    <cofactor evidence="6">
        <name>Mn(2+)</name>
        <dbReference type="ChEBI" id="CHEBI:29035"/>
    </cofactor>
    <text evidence="6">Mg(2+). Can also accept Mn(2+).</text>
</comment>
<keyword evidence="5 6" id="KW-0067">ATP-binding</keyword>
<comment type="subcellular location">
    <subcellularLocation>
        <location evidence="6">Cytoplasm</location>
    </subcellularLocation>
</comment>
<proteinExistence type="inferred from homology"/>
<evidence type="ECO:0000256" key="5">
    <source>
        <dbReference type="ARBA" id="ARBA00022840"/>
    </source>
</evidence>
<dbReference type="CDD" id="cd24010">
    <property type="entry name" value="ASKHA_NBD_AcK_PK"/>
    <property type="match status" value="1"/>
</dbReference>
<dbReference type="Pfam" id="PF06130">
    <property type="entry name" value="PTAC"/>
    <property type="match status" value="1"/>
</dbReference>
<feature type="active site" description="Proton donor/acceptor" evidence="6">
    <location>
        <position position="143"/>
    </location>
</feature>
<dbReference type="PANTHER" id="PTHR21060:SF15">
    <property type="entry name" value="ACETATE KINASE-RELATED"/>
    <property type="match status" value="1"/>
</dbReference>
<comment type="pathway">
    <text evidence="6">Metabolic intermediate biosynthesis; acetyl-CoA biosynthesis; acetyl-CoA from acetate: step 1/2.</text>
</comment>
<feature type="binding site" evidence="6">
    <location>
        <position position="7"/>
    </location>
    <ligand>
        <name>Mg(2+)</name>
        <dbReference type="ChEBI" id="CHEBI:18420"/>
    </ligand>
</feature>
<feature type="site" description="Transition state stabilizer" evidence="6">
    <location>
        <position position="174"/>
    </location>
</feature>
<dbReference type="GO" id="GO:0008776">
    <property type="term" value="F:acetate kinase activity"/>
    <property type="evidence" value="ECO:0007669"/>
    <property type="project" value="UniProtKB-EC"/>
</dbReference>
<evidence type="ECO:0000256" key="4">
    <source>
        <dbReference type="ARBA" id="ARBA00022777"/>
    </source>
</evidence>
<dbReference type="SUPFAM" id="SSF53067">
    <property type="entry name" value="Actin-like ATPase domain"/>
    <property type="match status" value="2"/>
</dbReference>
<dbReference type="InterPro" id="IPR000890">
    <property type="entry name" value="Aliphatic_acid_kin_short-chain"/>
</dbReference>
<dbReference type="PROSITE" id="PS01076">
    <property type="entry name" value="ACETATE_KINASE_2"/>
    <property type="match status" value="1"/>
</dbReference>
<reference evidence="8 9" key="1">
    <citation type="submission" date="2020-09" db="EMBL/GenBank/DDBJ databases">
        <title>Draft Genome Sequence of Aminobacter carboxidus type strain DSM 1086, a soil Gram-negative carboxydobacterium.</title>
        <authorList>
            <person name="Turrini P."/>
            <person name="Tescari M."/>
            <person name="Artuso I."/>
            <person name="Lugli G.A."/>
            <person name="Frangipani E."/>
            <person name="Ventura M."/>
            <person name="Visca P."/>
        </authorList>
    </citation>
    <scope>NUCLEOTIDE SEQUENCE [LARGE SCALE GENOMIC DNA]</scope>
    <source>
        <strain evidence="8 9">DSM 1086</strain>
    </source>
</reference>
<keyword evidence="9" id="KW-1185">Reference proteome</keyword>
<feature type="binding site" evidence="6">
    <location>
        <position position="14"/>
    </location>
    <ligand>
        <name>ATP</name>
        <dbReference type="ChEBI" id="CHEBI:30616"/>
    </ligand>
</feature>
<dbReference type="RefSeq" id="WP_192567368.1">
    <property type="nucleotide sequence ID" value="NZ_JACZEP010000005.1"/>
</dbReference>
<comment type="similarity">
    <text evidence="1 6 7">Belongs to the acetokinase family.</text>
</comment>
<dbReference type="Gene3D" id="3.30.420.40">
    <property type="match status" value="2"/>
</dbReference>
<feature type="binding site" evidence="6">
    <location>
        <position position="86"/>
    </location>
    <ligand>
        <name>substrate</name>
    </ligand>
</feature>
<keyword evidence="6" id="KW-0460">Magnesium</keyword>
<dbReference type="HAMAP" id="MF_00020">
    <property type="entry name" value="Acetate_kinase"/>
    <property type="match status" value="1"/>
</dbReference>
<name>A0ABR9GR25_9HYPH</name>
<dbReference type="Pfam" id="PF00871">
    <property type="entry name" value="Acetate_kinase"/>
    <property type="match status" value="1"/>
</dbReference>
<protein>
    <recommendedName>
        <fullName evidence="6">Acetate kinase</fullName>
        <ecNumber evidence="6">2.7.2.1</ecNumber>
    </recommendedName>
    <alternativeName>
        <fullName evidence="6">Acetokinase</fullName>
    </alternativeName>
</protein>
<comment type="subunit">
    <text evidence="6">Homodimer.</text>
</comment>
<comment type="catalytic activity">
    <reaction evidence="6">
        <text>acetate + ATP = acetyl phosphate + ADP</text>
        <dbReference type="Rhea" id="RHEA:11352"/>
        <dbReference type="ChEBI" id="CHEBI:22191"/>
        <dbReference type="ChEBI" id="CHEBI:30089"/>
        <dbReference type="ChEBI" id="CHEBI:30616"/>
        <dbReference type="ChEBI" id="CHEBI:456216"/>
        <dbReference type="EC" id="2.7.2.1"/>
    </reaction>
</comment>
<comment type="function">
    <text evidence="6">Catalyzes the formation of acetyl phosphate from acetate and ATP. Can also catalyze the reverse reaction.</text>
</comment>
<evidence type="ECO:0000256" key="2">
    <source>
        <dbReference type="ARBA" id="ARBA00022679"/>
    </source>
</evidence>
<dbReference type="PANTHER" id="PTHR21060">
    <property type="entry name" value="ACETATE KINASE"/>
    <property type="match status" value="1"/>
</dbReference>
<accession>A0ABR9GR25</accession>
<dbReference type="EMBL" id="JACZEP010000005">
    <property type="protein sequence ID" value="MBE1206088.1"/>
    <property type="molecule type" value="Genomic_DNA"/>
</dbReference>
<feature type="binding site" evidence="6">
    <location>
        <position position="381"/>
    </location>
    <ligand>
        <name>Mg(2+)</name>
        <dbReference type="ChEBI" id="CHEBI:18420"/>
    </ligand>
</feature>
<dbReference type="InterPro" id="IPR023865">
    <property type="entry name" value="Aliphatic_acid_kinase_CS"/>
</dbReference>
<dbReference type="Proteomes" id="UP000598227">
    <property type="component" value="Unassembled WGS sequence"/>
</dbReference>
<keyword evidence="4 6" id="KW-0418">Kinase</keyword>
<dbReference type="InterPro" id="IPR043129">
    <property type="entry name" value="ATPase_NBD"/>
</dbReference>
<dbReference type="InterPro" id="IPR008300">
    <property type="entry name" value="PTAC"/>
</dbReference>
<dbReference type="NCBIfam" id="NF011652">
    <property type="entry name" value="PRK15070.1"/>
    <property type="match status" value="1"/>
</dbReference>
<sequence>MRILVINCGSSSLKVGIFEIDGPQATETFKATYDRFEQGRCSYKIVYGGKSDAGDAPYADISTALMALPAIFAEHEIGAFNAVGHRIVHGGERFRISTILDAKMIDTIESLTPLAPLHNPANLLAVRIATEVWPGLPQVAVFDTAFHATNPPRATTYAVPKAWREAGLRRFGFHGTSHKYVAFRAAEEIGEPLRDLRIVSVHLGNGASVCAINRGESIDTSMGMTPIEGLVMGTRSGDVDPGLFGFLARQFGLAIGQIEHALYNESGLKGLTGSSDMRTVEDRAASGEADSQLAIEIFAYRTRKYIGAYAAAMGGLDAVVFTGGIGENSASMRRRICDGLEFMGLRLDHDRNQSVDLGGHAAPQIQAYGSRVRVIVTETAEQLMIARETAVALAGKAPAMDTIPVAVSARHVHLSRGAVDALFGAGYQLTQSAPLRQPGQWAAAERLTLEGPKGQIDRVAILGPERKRTQIEISRTDGFALGIDPPVRDSGKLEGTPIVRLIGPVGNLDTDGLIIAARHIHTNPHDAARLGLTDGMIVDVHIGDEERGLVFGKTMIRVGPDSLTEMHIDTDEANAADIRFQAEGSLVPGLRAVAVATDEP</sequence>
<evidence type="ECO:0000256" key="1">
    <source>
        <dbReference type="ARBA" id="ARBA00008748"/>
    </source>
</evidence>
<evidence type="ECO:0000256" key="3">
    <source>
        <dbReference type="ARBA" id="ARBA00022741"/>
    </source>
</evidence>
<keyword evidence="3 6" id="KW-0547">Nucleotide-binding</keyword>
<evidence type="ECO:0000256" key="7">
    <source>
        <dbReference type="RuleBase" id="RU003835"/>
    </source>
</evidence>
<dbReference type="InterPro" id="IPR004372">
    <property type="entry name" value="Ac/propionate_kinase"/>
</dbReference>
<feature type="binding site" evidence="6">
    <location>
        <begin position="276"/>
        <end position="278"/>
    </location>
    <ligand>
        <name>ATP</name>
        <dbReference type="ChEBI" id="CHEBI:30616"/>
    </ligand>
</feature>
<keyword evidence="6" id="KW-0479">Metal-binding</keyword>
<dbReference type="PRINTS" id="PR00471">
    <property type="entry name" value="ACETATEKNASE"/>
</dbReference>
<dbReference type="EC" id="2.7.2.1" evidence="6"/>
<dbReference type="NCBIfam" id="TIGR00016">
    <property type="entry name" value="ackA"/>
    <property type="match status" value="1"/>
</dbReference>
<evidence type="ECO:0000313" key="9">
    <source>
        <dbReference type="Proteomes" id="UP000598227"/>
    </source>
</evidence>
<feature type="site" description="Transition state stabilizer" evidence="6">
    <location>
        <position position="235"/>
    </location>
</feature>
<dbReference type="PROSITE" id="PS01075">
    <property type="entry name" value="ACETATE_KINASE_1"/>
    <property type="match status" value="1"/>
</dbReference>
<feature type="binding site" evidence="6">
    <location>
        <begin position="324"/>
        <end position="328"/>
    </location>
    <ligand>
        <name>ATP</name>
        <dbReference type="ChEBI" id="CHEBI:30616"/>
    </ligand>
</feature>
<evidence type="ECO:0000313" key="8">
    <source>
        <dbReference type="EMBL" id="MBE1206088.1"/>
    </source>
</evidence>
<gene>
    <name evidence="6" type="primary">ackA</name>
    <name evidence="8" type="ORF">IHE39_17470</name>
</gene>
<keyword evidence="6" id="KW-0963">Cytoplasm</keyword>